<name>M2MDX3_BAUPA</name>
<reference evidence="2 3" key="1">
    <citation type="journal article" date="2012" name="PLoS Pathog.">
        <title>Diverse lifestyles and strategies of plant pathogenesis encoded in the genomes of eighteen Dothideomycetes fungi.</title>
        <authorList>
            <person name="Ohm R.A."/>
            <person name="Feau N."/>
            <person name="Henrissat B."/>
            <person name="Schoch C.L."/>
            <person name="Horwitz B.A."/>
            <person name="Barry K.W."/>
            <person name="Condon B.J."/>
            <person name="Copeland A.C."/>
            <person name="Dhillon B."/>
            <person name="Glaser F."/>
            <person name="Hesse C.N."/>
            <person name="Kosti I."/>
            <person name="LaButti K."/>
            <person name="Lindquist E.A."/>
            <person name="Lucas S."/>
            <person name="Salamov A.A."/>
            <person name="Bradshaw R.E."/>
            <person name="Ciuffetti L."/>
            <person name="Hamelin R.C."/>
            <person name="Kema G.H.J."/>
            <person name="Lawrence C."/>
            <person name="Scott J.A."/>
            <person name="Spatafora J.W."/>
            <person name="Turgeon B.G."/>
            <person name="de Wit P.J.G.M."/>
            <person name="Zhong S."/>
            <person name="Goodwin S.B."/>
            <person name="Grigoriev I.V."/>
        </authorList>
    </citation>
    <scope>NUCLEOTIDE SEQUENCE [LARGE SCALE GENOMIC DNA]</scope>
    <source>
        <strain evidence="2 3">UAMH 10762</strain>
    </source>
</reference>
<dbReference type="Proteomes" id="UP000011761">
    <property type="component" value="Unassembled WGS sequence"/>
</dbReference>
<proteinExistence type="predicted"/>
<dbReference type="EMBL" id="KB445558">
    <property type="protein sequence ID" value="EMC94766.1"/>
    <property type="molecule type" value="Genomic_DNA"/>
</dbReference>
<feature type="region of interest" description="Disordered" evidence="1">
    <location>
        <begin position="1"/>
        <end position="39"/>
    </location>
</feature>
<dbReference type="eggNOG" id="ENOG502SXHQ">
    <property type="taxonomic scope" value="Eukaryota"/>
</dbReference>
<dbReference type="AlphaFoldDB" id="M2MDX3"/>
<gene>
    <name evidence="2" type="ORF">BAUCODRAFT_559168</name>
</gene>
<evidence type="ECO:0000256" key="1">
    <source>
        <dbReference type="SAM" id="MobiDB-lite"/>
    </source>
</evidence>
<dbReference type="HOGENOM" id="CLU_1586173_0_0_1"/>
<evidence type="ECO:0000313" key="2">
    <source>
        <dbReference type="EMBL" id="EMC94766.1"/>
    </source>
</evidence>
<sequence>MSTPQLSITALMEERSTPNSTASSSPSATTSAASTTSTFAAPTPTYTPISDCPASNNTGYTSTYAQGSAGSVPAGAALTFTKYCDLTNPLTQSGATRIAQAFVYSFSDCVEVCAGYNFNNAGGNCTIAVYRATGSRPSNCWVGSTASSVSASSLGSDEGTDVALLRRS</sequence>
<keyword evidence="3" id="KW-1185">Reference proteome</keyword>
<dbReference type="GeneID" id="19115491"/>
<dbReference type="STRING" id="717646.M2MDX3"/>
<feature type="compositionally biased region" description="Low complexity" evidence="1">
    <location>
        <begin position="17"/>
        <end position="39"/>
    </location>
</feature>
<dbReference type="OrthoDB" id="5358884at2759"/>
<accession>M2MDX3</accession>
<protein>
    <submittedName>
        <fullName evidence="2">Uncharacterized protein</fullName>
    </submittedName>
</protein>
<dbReference type="KEGG" id="bcom:BAUCODRAFT_559168"/>
<organism evidence="2 3">
    <name type="scientific">Baudoinia panamericana (strain UAMH 10762)</name>
    <name type="common">Angels' share fungus</name>
    <name type="synonym">Baudoinia compniacensis (strain UAMH 10762)</name>
    <dbReference type="NCBI Taxonomy" id="717646"/>
    <lineage>
        <taxon>Eukaryota</taxon>
        <taxon>Fungi</taxon>
        <taxon>Dikarya</taxon>
        <taxon>Ascomycota</taxon>
        <taxon>Pezizomycotina</taxon>
        <taxon>Dothideomycetes</taxon>
        <taxon>Dothideomycetidae</taxon>
        <taxon>Mycosphaerellales</taxon>
        <taxon>Teratosphaeriaceae</taxon>
        <taxon>Baudoinia</taxon>
    </lineage>
</organism>
<dbReference type="RefSeq" id="XP_007678480.1">
    <property type="nucleotide sequence ID" value="XM_007680290.1"/>
</dbReference>
<evidence type="ECO:0000313" key="3">
    <source>
        <dbReference type="Proteomes" id="UP000011761"/>
    </source>
</evidence>